<keyword evidence="6" id="KW-1185">Reference proteome</keyword>
<reference evidence="5" key="1">
    <citation type="submission" date="2022-05" db="EMBL/GenBank/DDBJ databases">
        <title>The Musa troglodytarum L. genome provides insights into the mechanism of non-climacteric behaviour and enrichment of carotenoids.</title>
        <authorList>
            <person name="Wang J."/>
        </authorList>
    </citation>
    <scope>NUCLEOTIDE SEQUENCE</scope>
    <source>
        <tissue evidence="5">Leaf</tissue>
    </source>
</reference>
<dbReference type="InterPro" id="IPR003175">
    <property type="entry name" value="CDI_dom"/>
</dbReference>
<evidence type="ECO:0000259" key="4">
    <source>
        <dbReference type="Pfam" id="PF02234"/>
    </source>
</evidence>
<protein>
    <submittedName>
        <fullName evidence="5">Cyclin-dependent kinase inhibitor</fullName>
    </submittedName>
</protein>
<keyword evidence="2" id="KW-0649">Protein kinase inhibitor</keyword>
<organism evidence="5 6">
    <name type="scientific">Musa troglodytarum</name>
    <name type="common">fe'i banana</name>
    <dbReference type="NCBI Taxonomy" id="320322"/>
    <lineage>
        <taxon>Eukaryota</taxon>
        <taxon>Viridiplantae</taxon>
        <taxon>Streptophyta</taxon>
        <taxon>Embryophyta</taxon>
        <taxon>Tracheophyta</taxon>
        <taxon>Spermatophyta</taxon>
        <taxon>Magnoliopsida</taxon>
        <taxon>Liliopsida</taxon>
        <taxon>Zingiberales</taxon>
        <taxon>Musaceae</taxon>
        <taxon>Musa</taxon>
    </lineage>
</organism>
<evidence type="ECO:0000313" key="5">
    <source>
        <dbReference type="EMBL" id="URE05032.1"/>
    </source>
</evidence>
<evidence type="ECO:0000313" key="6">
    <source>
        <dbReference type="Proteomes" id="UP001055439"/>
    </source>
</evidence>
<feature type="compositionally biased region" description="Low complexity" evidence="3">
    <location>
        <begin position="81"/>
        <end position="95"/>
    </location>
</feature>
<dbReference type="InterPro" id="IPR044275">
    <property type="entry name" value="KRP"/>
</dbReference>
<comment type="similarity">
    <text evidence="1">Belongs to the CDI family. ICK/KRP subfamily.</text>
</comment>
<evidence type="ECO:0000256" key="2">
    <source>
        <dbReference type="ARBA" id="ARBA00023013"/>
    </source>
</evidence>
<dbReference type="Gene3D" id="4.10.365.10">
    <property type="entry name" value="p27"/>
    <property type="match status" value="1"/>
</dbReference>
<dbReference type="Pfam" id="PF02234">
    <property type="entry name" value="CDI"/>
    <property type="match status" value="1"/>
</dbReference>
<dbReference type="InterPro" id="IPR044898">
    <property type="entry name" value="CDI_dom_sf"/>
</dbReference>
<dbReference type="OrthoDB" id="6373236at2759"/>
<dbReference type="AlphaFoldDB" id="A0A9E7K5U2"/>
<accession>A0A9E7K5U2</accession>
<dbReference type="GO" id="GO:0051726">
    <property type="term" value="P:regulation of cell cycle"/>
    <property type="evidence" value="ECO:0007669"/>
    <property type="project" value="InterPro"/>
</dbReference>
<dbReference type="PANTHER" id="PTHR46776">
    <property type="entry name" value="CYCLIN-DEPENDENT KINASE INHIBITOR 4-RELATED"/>
    <property type="match status" value="1"/>
</dbReference>
<feature type="region of interest" description="Disordered" evidence="3">
    <location>
        <begin position="65"/>
        <end position="141"/>
    </location>
</feature>
<gene>
    <name evidence="5" type="ORF">MUK42_21173</name>
</gene>
<sequence length="251" mass="27389">MGKYMRKAKLSGEVAVMEVPAHQPSLGVRTRARALAAAAAAAAAQDSSLAYLELRSRRLEKPVPLVSACKPKSNPSPKLTSQRANRSSASNSPSAGPVRMRRCLDRGEGASPDVEVSFGENFLESESRERQRGSGEGISGSLKVELIPGGSVDGPLAMVNKVVREMTPCNSIRDSAAAVTPGSTTRSSYSIAGHWRMQNPMLQNFPTDHEMEEFFVGLEKLQQQIFIEKYNYDPVNDHPLPGRYEWVEIDS</sequence>
<dbReference type="GO" id="GO:0005634">
    <property type="term" value="C:nucleus"/>
    <property type="evidence" value="ECO:0007669"/>
    <property type="project" value="InterPro"/>
</dbReference>
<feature type="domain" description="Cyclin-dependent kinase inhibitor" evidence="4">
    <location>
        <begin position="206"/>
        <end position="248"/>
    </location>
</feature>
<dbReference type="PIRSF" id="PIRSF017811">
    <property type="entry name" value="CDK_inhib_pln"/>
    <property type="match status" value="1"/>
</dbReference>
<evidence type="ECO:0000256" key="1">
    <source>
        <dbReference type="ARBA" id="ARBA00010274"/>
    </source>
</evidence>
<dbReference type="EMBL" id="CP097507">
    <property type="protein sequence ID" value="URE05032.1"/>
    <property type="molecule type" value="Genomic_DNA"/>
</dbReference>
<evidence type="ECO:0000256" key="3">
    <source>
        <dbReference type="SAM" id="MobiDB-lite"/>
    </source>
</evidence>
<dbReference type="Proteomes" id="UP001055439">
    <property type="component" value="Chromosome 5"/>
</dbReference>
<proteinExistence type="inferred from homology"/>
<dbReference type="GO" id="GO:0004861">
    <property type="term" value="F:cyclin-dependent protein serine/threonine kinase inhibitor activity"/>
    <property type="evidence" value="ECO:0007669"/>
    <property type="project" value="InterPro"/>
</dbReference>
<name>A0A9E7K5U2_9LILI</name>